<evidence type="ECO:0000313" key="5">
    <source>
        <dbReference type="Proteomes" id="UP000433071"/>
    </source>
</evidence>
<feature type="domain" description="RNA polymerase sigma-70 region 2" evidence="2">
    <location>
        <begin position="25"/>
        <end position="87"/>
    </location>
</feature>
<evidence type="ECO:0000256" key="1">
    <source>
        <dbReference type="SAM" id="MobiDB-lite"/>
    </source>
</evidence>
<protein>
    <submittedName>
        <fullName evidence="4">RNA polymerase subunit sigma-70</fullName>
    </submittedName>
</protein>
<dbReference type="PANTHER" id="PTHR47756:SF2">
    <property type="entry name" value="BLL6612 PROTEIN"/>
    <property type="match status" value="1"/>
</dbReference>
<evidence type="ECO:0000259" key="2">
    <source>
        <dbReference type="Pfam" id="PF04542"/>
    </source>
</evidence>
<dbReference type="OrthoDB" id="9780299at2"/>
<dbReference type="EMBL" id="WMLB01000016">
    <property type="protein sequence ID" value="MTH67782.1"/>
    <property type="molecule type" value="Genomic_DNA"/>
</dbReference>
<keyword evidence="5" id="KW-1185">Reference proteome</keyword>
<sequence length="453" mass="48101">MTAPDRDARAAAARTAAARAARESYGRLVALLAASTGDLALAEDALADAFERALRSWPETGVPANPDGWLLTVARNRERDGWKSAARRRAAPLPSDDEPGSPAAGSSSGAARPEASALAHDPLADVDPDRIPDRRLELLFTCAHPAIDASVRTPLMLQAVLGFEAADVARAFAVPPTTMAQRLVRAKRRIRDARIPFAVPDRHSMPERLPPVLEAIYGCAALDWRGGAADLAGEAQYLAVVLAGLLEHEPEPWALAALTTLTLARRGPDTAGFVPLDEQDPSTWDAASIDEGDAYLRRSARERGRLATPGRFELEAAIQSVHCARRRTGATDWAALRTLYDALLATSPSLGAEVARAVVVGRLEGPAAGLAALPADASGFQPWWAARADLLAGLGRRREAADAFRRAAGLAADEAVREYLVARAVRVDVAGDAAREDERDDASDDIGEETQPG</sequence>
<dbReference type="Pfam" id="PF04542">
    <property type="entry name" value="Sigma70_r2"/>
    <property type="match status" value="1"/>
</dbReference>
<feature type="compositionally biased region" description="Acidic residues" evidence="1">
    <location>
        <begin position="438"/>
        <end position="453"/>
    </location>
</feature>
<dbReference type="PANTHER" id="PTHR47756">
    <property type="entry name" value="BLL6612 PROTEIN-RELATED"/>
    <property type="match status" value="1"/>
</dbReference>
<organism evidence="4 5">
    <name type="scientific">Agromyces bracchium</name>
    <dbReference type="NCBI Taxonomy" id="88376"/>
    <lineage>
        <taxon>Bacteria</taxon>
        <taxon>Bacillati</taxon>
        <taxon>Actinomycetota</taxon>
        <taxon>Actinomycetes</taxon>
        <taxon>Micrococcales</taxon>
        <taxon>Microbacteriaceae</taxon>
        <taxon>Agromyces</taxon>
    </lineage>
</organism>
<feature type="region of interest" description="Disordered" evidence="1">
    <location>
        <begin position="81"/>
        <end position="128"/>
    </location>
</feature>
<dbReference type="SUPFAM" id="SSF88946">
    <property type="entry name" value="Sigma2 domain of RNA polymerase sigma factors"/>
    <property type="match status" value="1"/>
</dbReference>
<accession>A0A6I3M6J3</accession>
<gene>
    <name evidence="4" type="ORF">GJ743_05280</name>
</gene>
<dbReference type="InterPro" id="IPR046531">
    <property type="entry name" value="DUF6596"/>
</dbReference>
<feature type="domain" description="DUF6596" evidence="3">
    <location>
        <begin position="208"/>
        <end position="300"/>
    </location>
</feature>
<dbReference type="AlphaFoldDB" id="A0A6I3M6J3"/>
<evidence type="ECO:0000313" key="4">
    <source>
        <dbReference type="EMBL" id="MTH67782.1"/>
    </source>
</evidence>
<dbReference type="Gene3D" id="1.10.1740.10">
    <property type="match status" value="1"/>
</dbReference>
<feature type="compositionally biased region" description="Low complexity" evidence="1">
    <location>
        <begin position="100"/>
        <end position="117"/>
    </location>
</feature>
<dbReference type="GO" id="GO:0003700">
    <property type="term" value="F:DNA-binding transcription factor activity"/>
    <property type="evidence" value="ECO:0007669"/>
    <property type="project" value="InterPro"/>
</dbReference>
<evidence type="ECO:0000259" key="3">
    <source>
        <dbReference type="Pfam" id="PF20239"/>
    </source>
</evidence>
<dbReference type="Proteomes" id="UP000433071">
    <property type="component" value="Unassembled WGS sequence"/>
</dbReference>
<dbReference type="Pfam" id="PF20239">
    <property type="entry name" value="DUF6596"/>
    <property type="match status" value="1"/>
</dbReference>
<name>A0A6I3M6J3_9MICO</name>
<dbReference type="InterPro" id="IPR013324">
    <property type="entry name" value="RNA_pol_sigma_r3/r4-like"/>
</dbReference>
<comment type="caution">
    <text evidence="4">The sequence shown here is derived from an EMBL/GenBank/DDBJ whole genome shotgun (WGS) entry which is preliminary data.</text>
</comment>
<reference evidence="4 5" key="1">
    <citation type="submission" date="2019-11" db="EMBL/GenBank/DDBJ databases">
        <title>Agromyces kandeliae sp. nov., isolated from mangrove soil.</title>
        <authorList>
            <person name="Wang R."/>
        </authorList>
    </citation>
    <scope>NUCLEOTIDE SEQUENCE [LARGE SCALE GENOMIC DNA]</scope>
    <source>
        <strain evidence="4 5">JCM 11433</strain>
    </source>
</reference>
<dbReference type="InterPro" id="IPR013325">
    <property type="entry name" value="RNA_pol_sigma_r2"/>
</dbReference>
<feature type="region of interest" description="Disordered" evidence="1">
    <location>
        <begin position="432"/>
        <end position="453"/>
    </location>
</feature>
<proteinExistence type="predicted"/>
<dbReference type="InterPro" id="IPR007627">
    <property type="entry name" value="RNA_pol_sigma70_r2"/>
</dbReference>
<dbReference type="GO" id="GO:0006352">
    <property type="term" value="P:DNA-templated transcription initiation"/>
    <property type="evidence" value="ECO:0007669"/>
    <property type="project" value="InterPro"/>
</dbReference>
<dbReference type="SUPFAM" id="SSF88659">
    <property type="entry name" value="Sigma3 and sigma4 domains of RNA polymerase sigma factors"/>
    <property type="match status" value="1"/>
</dbReference>